<evidence type="ECO:0000256" key="2">
    <source>
        <dbReference type="ARBA" id="ARBA00022679"/>
    </source>
</evidence>
<dbReference type="CDD" id="cd02440">
    <property type="entry name" value="AdoMet_MTases"/>
    <property type="match status" value="1"/>
</dbReference>
<dbReference type="PROSITE" id="PS01231">
    <property type="entry name" value="TRMA_2"/>
    <property type="match status" value="1"/>
</dbReference>
<feature type="compositionally biased region" description="Basic residues" evidence="5">
    <location>
        <begin position="1"/>
        <end position="19"/>
    </location>
</feature>
<dbReference type="EMBL" id="JAFMPK010000047">
    <property type="protein sequence ID" value="MBO0610662.1"/>
    <property type="molecule type" value="Genomic_DNA"/>
</dbReference>
<keyword evidence="2 4" id="KW-0808">Transferase</keyword>
<dbReference type="SUPFAM" id="SSF53335">
    <property type="entry name" value="S-adenosyl-L-methionine-dependent methyltransferases"/>
    <property type="match status" value="1"/>
</dbReference>
<evidence type="ECO:0000259" key="6">
    <source>
        <dbReference type="PROSITE" id="PS50926"/>
    </source>
</evidence>
<feature type="binding site" evidence="4">
    <location>
        <position position="352"/>
    </location>
    <ligand>
        <name>S-adenosyl-L-methionine</name>
        <dbReference type="ChEBI" id="CHEBI:59789"/>
    </ligand>
</feature>
<dbReference type="PANTHER" id="PTHR11061">
    <property type="entry name" value="RNA M5U METHYLTRANSFERASE"/>
    <property type="match status" value="1"/>
</dbReference>
<organism evidence="7 8">
    <name type="scientific">Myceligenerans salitolerans</name>
    <dbReference type="NCBI Taxonomy" id="1230528"/>
    <lineage>
        <taxon>Bacteria</taxon>
        <taxon>Bacillati</taxon>
        <taxon>Actinomycetota</taxon>
        <taxon>Actinomycetes</taxon>
        <taxon>Micrococcales</taxon>
        <taxon>Promicromonosporaceae</taxon>
        <taxon>Myceligenerans</taxon>
    </lineage>
</organism>
<feature type="active site" description="Nucleophile" evidence="4">
    <location>
        <position position="425"/>
    </location>
</feature>
<name>A0ABS3ICA2_9MICO</name>
<evidence type="ECO:0000256" key="3">
    <source>
        <dbReference type="ARBA" id="ARBA00022691"/>
    </source>
</evidence>
<dbReference type="PROSITE" id="PS51687">
    <property type="entry name" value="SAM_MT_RNA_M5U"/>
    <property type="match status" value="1"/>
</dbReference>
<feature type="domain" description="TRAM" evidence="6">
    <location>
        <begin position="29"/>
        <end position="87"/>
    </location>
</feature>
<dbReference type="InterPro" id="IPR010280">
    <property type="entry name" value="U5_MeTrfase_fam"/>
</dbReference>
<keyword evidence="1 4" id="KW-0489">Methyltransferase</keyword>
<reference evidence="7 8" key="1">
    <citation type="submission" date="2021-03" db="EMBL/GenBank/DDBJ databases">
        <authorList>
            <person name="Xin L."/>
        </authorList>
    </citation>
    <scope>NUCLEOTIDE SEQUENCE [LARGE SCALE GENOMIC DNA]</scope>
    <source>
        <strain evidence="7 8">XHU 5031</strain>
    </source>
</reference>
<feature type="binding site" evidence="4">
    <location>
        <position position="299"/>
    </location>
    <ligand>
        <name>S-adenosyl-L-methionine</name>
        <dbReference type="ChEBI" id="CHEBI:59789"/>
    </ligand>
</feature>
<dbReference type="Pfam" id="PF05958">
    <property type="entry name" value="tRNA_U5-meth_tr"/>
    <property type="match status" value="1"/>
</dbReference>
<dbReference type="Gene3D" id="3.40.50.150">
    <property type="entry name" value="Vaccinia Virus protein VP39"/>
    <property type="match status" value="1"/>
</dbReference>
<dbReference type="InterPro" id="IPR002792">
    <property type="entry name" value="TRAM_dom"/>
</dbReference>
<accession>A0ABS3ICA2</accession>
<sequence length="468" mass="48900">MTTRPSRPRLGRARPGRPPRRPEARLGDLPGAGEILDLEIGPAAHGGHCVARHEGRVVFVRHTLPGERVRARVTSTGSRFWRADAVEVLEASPDRVDPAWPAAGPGGVGGGELSHVALPAQRRWKADVLTDQLRRIARYDGPLLDGLTVEAVPGDDDAGGLGYRTRIDLVAGDDGRLGMHRFRSHDVVPLDALPAGMPLATPDVAALASAEGVFDRRWPPGTRVELVAPAADGGPAEPGAGPAGGGGLVLVDGEPWHRGRVDSRPNARRTVKEGATVRLPGAEAVTTFAYRVSASGFWQVHRAAPGLLAQAVLDAAGGVSGATVLDLYSGAGLFTLPLAAAVGESGTVVAVEGDAGAVRDARRNAHGLGRVRLLAGDVADVLSGRDTVPGQADVVVLDPPRAGARRDVVAAIADRDPERVVYVACDPAALARDVGYLGQAGYRLTALRAFDLFPHTHHVEAVAVLERR</sequence>
<evidence type="ECO:0000256" key="1">
    <source>
        <dbReference type="ARBA" id="ARBA00022603"/>
    </source>
</evidence>
<proteinExistence type="inferred from homology"/>
<comment type="similarity">
    <text evidence="4">Belongs to the class I-like SAM-binding methyltransferase superfamily. RNA M5U methyltransferase family.</text>
</comment>
<feature type="binding site" evidence="4">
    <location>
        <position position="398"/>
    </location>
    <ligand>
        <name>S-adenosyl-L-methionine</name>
        <dbReference type="ChEBI" id="CHEBI:59789"/>
    </ligand>
</feature>
<dbReference type="GO" id="GO:0032259">
    <property type="term" value="P:methylation"/>
    <property type="evidence" value="ECO:0007669"/>
    <property type="project" value="UniProtKB-KW"/>
</dbReference>
<feature type="binding site" evidence="4">
    <location>
        <position position="328"/>
    </location>
    <ligand>
        <name>S-adenosyl-L-methionine</name>
        <dbReference type="ChEBI" id="CHEBI:59789"/>
    </ligand>
</feature>
<comment type="caution">
    <text evidence="7">The sequence shown here is derived from an EMBL/GenBank/DDBJ whole genome shotgun (WGS) entry which is preliminary data.</text>
</comment>
<feature type="region of interest" description="Disordered" evidence="5">
    <location>
        <begin position="1"/>
        <end position="29"/>
    </location>
</feature>
<protein>
    <submittedName>
        <fullName evidence="7">Class I SAM-dependent RNA methyltransferase</fullName>
    </submittedName>
</protein>
<gene>
    <name evidence="7" type="ORF">J0911_16680</name>
</gene>
<keyword evidence="3 4" id="KW-0949">S-adenosyl-L-methionine</keyword>
<dbReference type="InterPro" id="IPR030391">
    <property type="entry name" value="MeTrfase_TrmA_CS"/>
</dbReference>
<evidence type="ECO:0000313" key="7">
    <source>
        <dbReference type="EMBL" id="MBO0610662.1"/>
    </source>
</evidence>
<dbReference type="Gene3D" id="2.40.50.140">
    <property type="entry name" value="Nucleic acid-binding proteins"/>
    <property type="match status" value="1"/>
</dbReference>
<evidence type="ECO:0000256" key="4">
    <source>
        <dbReference type="PROSITE-ProRule" id="PRU01024"/>
    </source>
</evidence>
<dbReference type="SUPFAM" id="SSF50249">
    <property type="entry name" value="Nucleic acid-binding proteins"/>
    <property type="match status" value="1"/>
</dbReference>
<evidence type="ECO:0000256" key="5">
    <source>
        <dbReference type="SAM" id="MobiDB-lite"/>
    </source>
</evidence>
<dbReference type="InterPro" id="IPR029063">
    <property type="entry name" value="SAM-dependent_MTases_sf"/>
</dbReference>
<dbReference type="PROSITE" id="PS50926">
    <property type="entry name" value="TRAM"/>
    <property type="match status" value="1"/>
</dbReference>
<dbReference type="InterPro" id="IPR012340">
    <property type="entry name" value="NA-bd_OB-fold"/>
</dbReference>
<dbReference type="RefSeq" id="WP_207276578.1">
    <property type="nucleotide sequence ID" value="NZ_JAFMPK010000047.1"/>
</dbReference>
<evidence type="ECO:0000313" key="8">
    <source>
        <dbReference type="Proteomes" id="UP000664617"/>
    </source>
</evidence>
<keyword evidence="8" id="KW-1185">Reference proteome</keyword>
<dbReference type="Pfam" id="PF01938">
    <property type="entry name" value="TRAM"/>
    <property type="match status" value="1"/>
</dbReference>
<reference evidence="8" key="2">
    <citation type="submission" date="2023-07" db="EMBL/GenBank/DDBJ databases">
        <title>Myceligenerans salitolerans sp. nov., a halotolerant actinomycete isolated from a salt lake in Xinjiang, China.</title>
        <authorList>
            <person name="Guan T."/>
        </authorList>
    </citation>
    <scope>NUCLEOTIDE SEQUENCE [LARGE SCALE GENOMIC DNA]</scope>
    <source>
        <strain evidence="8">XHU 5031</strain>
    </source>
</reference>
<dbReference type="GO" id="GO:0008168">
    <property type="term" value="F:methyltransferase activity"/>
    <property type="evidence" value="ECO:0007669"/>
    <property type="project" value="UniProtKB-KW"/>
</dbReference>
<dbReference type="Proteomes" id="UP000664617">
    <property type="component" value="Unassembled WGS sequence"/>
</dbReference>
<dbReference type="PANTHER" id="PTHR11061:SF30">
    <property type="entry name" value="TRNA (URACIL(54)-C(5))-METHYLTRANSFERASE"/>
    <property type="match status" value="1"/>
</dbReference>